<dbReference type="Proteomes" id="UP000000557">
    <property type="component" value="Chromosome"/>
</dbReference>
<name>Q7NHV5_GLOVI</name>
<feature type="region of interest" description="Disordered" evidence="1">
    <location>
        <begin position="60"/>
        <end position="81"/>
    </location>
</feature>
<protein>
    <submittedName>
        <fullName evidence="2">Gsl2430 protein</fullName>
    </submittedName>
</protein>
<dbReference type="EMBL" id="BA000045">
    <property type="protein sequence ID" value="BAC90371.1"/>
    <property type="molecule type" value="Genomic_DNA"/>
</dbReference>
<dbReference type="KEGG" id="gvi:gsl2430"/>
<dbReference type="PhylomeDB" id="Q7NHV5"/>
<accession>Q7NHV5</accession>
<evidence type="ECO:0000313" key="2">
    <source>
        <dbReference type="EMBL" id="BAC90371.1"/>
    </source>
</evidence>
<dbReference type="HOGENOM" id="CLU_176057_0_0_3"/>
<dbReference type="OrthoDB" id="428699at2"/>
<dbReference type="RefSeq" id="WP_011142425.1">
    <property type="nucleotide sequence ID" value="NC_005125.1"/>
</dbReference>
<sequence>MNKIVTVLFDGQVFRPEVPLDLEPNRRYSITIEPAPAPNSATDAWGLLADLTGTVEAPPDWSSEHDHYLCGTPKRQYDSQS</sequence>
<dbReference type="eggNOG" id="ENOG503349A">
    <property type="taxonomic scope" value="Bacteria"/>
</dbReference>
<gene>
    <name evidence="2" type="ordered locus">gsl2430</name>
</gene>
<dbReference type="EnsemblBacteria" id="BAC90371">
    <property type="protein sequence ID" value="BAC90371"/>
    <property type="gene ID" value="BAC90371"/>
</dbReference>
<dbReference type="AlphaFoldDB" id="Q7NHV5"/>
<keyword evidence="3" id="KW-1185">Reference proteome</keyword>
<organism evidence="2 3">
    <name type="scientific">Gloeobacter violaceus (strain ATCC 29082 / PCC 7421)</name>
    <dbReference type="NCBI Taxonomy" id="251221"/>
    <lineage>
        <taxon>Bacteria</taxon>
        <taxon>Bacillati</taxon>
        <taxon>Cyanobacteriota</taxon>
        <taxon>Cyanophyceae</taxon>
        <taxon>Gloeobacterales</taxon>
        <taxon>Gloeobacteraceae</taxon>
        <taxon>Gloeobacter</taxon>
    </lineage>
</organism>
<dbReference type="STRING" id="251221.gene:10759927"/>
<reference evidence="2 3" key="1">
    <citation type="journal article" date="2003" name="DNA Res.">
        <title>Complete genome structure of Gloeobacter violaceus PCC 7421, a cyanobacterium that lacks thylakoids.</title>
        <authorList>
            <person name="Nakamura Y."/>
            <person name="Kaneko T."/>
            <person name="Sato S."/>
            <person name="Mimuro M."/>
            <person name="Miyashita H."/>
            <person name="Tsuchiya T."/>
            <person name="Sasamoto S."/>
            <person name="Watanabe A."/>
            <person name="Kawashima K."/>
            <person name="Kishida Y."/>
            <person name="Kiyokawa C."/>
            <person name="Kohara M."/>
            <person name="Matsumoto M."/>
            <person name="Matsuno A."/>
            <person name="Nakazaki N."/>
            <person name="Shimpo S."/>
            <person name="Takeuchi C."/>
            <person name="Yamada M."/>
            <person name="Tabata S."/>
        </authorList>
    </citation>
    <scope>NUCLEOTIDE SEQUENCE [LARGE SCALE GENOMIC DNA]</scope>
    <source>
        <strain evidence="3">ATCC 29082 / PCC 7421</strain>
    </source>
</reference>
<evidence type="ECO:0000256" key="1">
    <source>
        <dbReference type="SAM" id="MobiDB-lite"/>
    </source>
</evidence>
<proteinExistence type="predicted"/>
<dbReference type="SUPFAM" id="SSF141694">
    <property type="entry name" value="AF2212/PG0164-like"/>
    <property type="match status" value="1"/>
</dbReference>
<evidence type="ECO:0000313" key="3">
    <source>
        <dbReference type="Proteomes" id="UP000000557"/>
    </source>
</evidence>
<dbReference type="PATRIC" id="fig|251221.4.peg.2468"/>
<reference evidence="2 3" key="2">
    <citation type="journal article" date="2003" name="DNA Res.">
        <title>Complete genome structure of Gloeobacter violaceus PCC 7421, a cyanobacterium that lacks thylakoids (supplement).</title>
        <authorList>
            <person name="Nakamura Y."/>
            <person name="Kaneko T."/>
            <person name="Sato S."/>
            <person name="Mimuro M."/>
            <person name="Miyashita H."/>
            <person name="Tsuchiya T."/>
            <person name="Sasamoto S."/>
            <person name="Watanabe A."/>
            <person name="Kawashima K."/>
            <person name="Kishida Y."/>
            <person name="Kiyokawa C."/>
            <person name="Kohara M."/>
            <person name="Matsumoto M."/>
            <person name="Matsuno A."/>
            <person name="Nakazaki N."/>
            <person name="Shimpo S."/>
            <person name="Takeuchi C."/>
            <person name="Yamada M."/>
            <person name="Tabata S."/>
        </authorList>
    </citation>
    <scope>NUCLEOTIDE SEQUENCE [LARGE SCALE GENOMIC DNA]</scope>
    <source>
        <strain evidence="3">ATCC 29082 / PCC 7421</strain>
    </source>
</reference>
<dbReference type="InParanoid" id="Q7NHV5"/>